<dbReference type="InterPro" id="IPR052404">
    <property type="entry name" value="SPP1-like_terminase"/>
</dbReference>
<accession>A0A9X0J6K4</accession>
<protein>
    <submittedName>
        <fullName evidence="3">Portal protein</fullName>
    </submittedName>
</protein>
<evidence type="ECO:0000256" key="1">
    <source>
        <dbReference type="ARBA" id="ARBA00022612"/>
    </source>
</evidence>
<dbReference type="RefSeq" id="WP_061400363.1">
    <property type="nucleotide sequence ID" value="NZ_LSNG01000031.1"/>
</dbReference>
<proteinExistence type="predicted"/>
<gene>
    <name evidence="3" type="ORF">AYJ53_08060</name>
</gene>
<dbReference type="PANTHER" id="PTHR41328">
    <property type="entry name" value="TERMINASE SMALL SUBUNIT-RELATED"/>
    <property type="match status" value="1"/>
</dbReference>
<dbReference type="EMBL" id="LSNG01000031">
    <property type="protein sequence ID" value="KXN75969.1"/>
    <property type="molecule type" value="Genomic_DNA"/>
</dbReference>
<name>A0A9X0J6K4_LACJH</name>
<dbReference type="Gene3D" id="1.10.10.1400">
    <property type="entry name" value="Terminase, small subunit, N-terminal DNA-binding domain, HTH motif"/>
    <property type="match status" value="1"/>
</dbReference>
<dbReference type="InterPro" id="IPR038713">
    <property type="entry name" value="Terminase_Gp1_N_sf"/>
</dbReference>
<dbReference type="InterPro" id="IPR005335">
    <property type="entry name" value="Terminase_ssu"/>
</dbReference>
<keyword evidence="1" id="KW-1188">Viral release from host cell</keyword>
<evidence type="ECO:0000313" key="3">
    <source>
        <dbReference type="EMBL" id="KXN75969.1"/>
    </source>
</evidence>
<evidence type="ECO:0000313" key="4">
    <source>
        <dbReference type="Proteomes" id="UP000070346"/>
    </source>
</evidence>
<keyword evidence="2" id="KW-0231">Viral genome packaging</keyword>
<evidence type="ECO:0000256" key="2">
    <source>
        <dbReference type="ARBA" id="ARBA00023219"/>
    </source>
</evidence>
<organism evidence="3 4">
    <name type="scientific">Lactobacillus johnsonii</name>
    <dbReference type="NCBI Taxonomy" id="33959"/>
    <lineage>
        <taxon>Bacteria</taxon>
        <taxon>Bacillati</taxon>
        <taxon>Bacillota</taxon>
        <taxon>Bacilli</taxon>
        <taxon>Lactobacillales</taxon>
        <taxon>Lactobacillaceae</taxon>
        <taxon>Lactobacillus</taxon>
    </lineage>
</organism>
<reference evidence="3 4" key="1">
    <citation type="submission" date="2016-02" db="EMBL/GenBank/DDBJ databases">
        <title>Complete Genome Sequences of Lactobacillus johnsonii Strain W1.</title>
        <authorList>
            <person name="Sun Y."/>
            <person name="Wu X."/>
        </authorList>
    </citation>
    <scope>NUCLEOTIDE SEQUENCE [LARGE SCALE GENOMIC DNA]</scope>
    <source>
        <strain evidence="3 4">W1</strain>
    </source>
</reference>
<dbReference type="Pfam" id="PF03592">
    <property type="entry name" value="Terminase_2"/>
    <property type="match status" value="1"/>
</dbReference>
<dbReference type="PANTHER" id="PTHR41328:SF2">
    <property type="entry name" value="TERMINASE SMALL SUBUNIT"/>
    <property type="match status" value="1"/>
</dbReference>
<comment type="caution">
    <text evidence="3">The sequence shown here is derived from an EMBL/GenBank/DDBJ whole genome shotgun (WGS) entry which is preliminary data.</text>
</comment>
<dbReference type="OrthoDB" id="7358785at2"/>
<dbReference type="AlphaFoldDB" id="A0A9X0J6K4"/>
<dbReference type="GO" id="GO:0051276">
    <property type="term" value="P:chromosome organization"/>
    <property type="evidence" value="ECO:0007669"/>
    <property type="project" value="InterPro"/>
</dbReference>
<dbReference type="Proteomes" id="UP000070346">
    <property type="component" value="Unassembled WGS sequence"/>
</dbReference>
<sequence>MKELTPKQKKFCQEYLKDFNGTRAYKTVYKVKSDKVAGVNASKLLGNARVSEYLSETMHQTKVNDILDINGVLDNLSQLAIGKPRGKVFKRISYKGKKPKVEYDNVTTVTPEDQDQLKALELLGKYYKIFTDKVETQTDITVNIDPGDYDG</sequence>